<evidence type="ECO:0000313" key="2">
    <source>
        <dbReference type="Proteomes" id="UP001054945"/>
    </source>
</evidence>
<organism evidence="1 2">
    <name type="scientific">Caerostris extrusa</name>
    <name type="common">Bark spider</name>
    <name type="synonym">Caerostris bankana</name>
    <dbReference type="NCBI Taxonomy" id="172846"/>
    <lineage>
        <taxon>Eukaryota</taxon>
        <taxon>Metazoa</taxon>
        <taxon>Ecdysozoa</taxon>
        <taxon>Arthropoda</taxon>
        <taxon>Chelicerata</taxon>
        <taxon>Arachnida</taxon>
        <taxon>Araneae</taxon>
        <taxon>Araneomorphae</taxon>
        <taxon>Entelegynae</taxon>
        <taxon>Araneoidea</taxon>
        <taxon>Araneidae</taxon>
        <taxon>Caerostris</taxon>
    </lineage>
</organism>
<sequence>MSLKFKTRIPSERRRRKKHFEIHLSCSTKYTQICKKHLAGFQNGLPQSRPFITDSVRGKIVCKPSRINALDNTKADNTSSKVERALDKRS</sequence>
<evidence type="ECO:0000313" key="1">
    <source>
        <dbReference type="EMBL" id="GIY24635.1"/>
    </source>
</evidence>
<proteinExistence type="predicted"/>
<accession>A0AAV4RWI1</accession>
<comment type="caution">
    <text evidence="1">The sequence shown here is derived from an EMBL/GenBank/DDBJ whole genome shotgun (WGS) entry which is preliminary data.</text>
</comment>
<reference evidence="1 2" key="1">
    <citation type="submission" date="2021-06" db="EMBL/GenBank/DDBJ databases">
        <title>Caerostris extrusa draft genome.</title>
        <authorList>
            <person name="Kono N."/>
            <person name="Arakawa K."/>
        </authorList>
    </citation>
    <scope>NUCLEOTIDE SEQUENCE [LARGE SCALE GENOMIC DNA]</scope>
</reference>
<dbReference type="AlphaFoldDB" id="A0AAV4RWI1"/>
<evidence type="ECO:0008006" key="3">
    <source>
        <dbReference type="Google" id="ProtNLM"/>
    </source>
</evidence>
<keyword evidence="2" id="KW-1185">Reference proteome</keyword>
<dbReference type="EMBL" id="BPLR01008434">
    <property type="protein sequence ID" value="GIY24635.1"/>
    <property type="molecule type" value="Genomic_DNA"/>
</dbReference>
<name>A0AAV4RWI1_CAEEX</name>
<gene>
    <name evidence="1" type="ORF">CEXT_248731</name>
</gene>
<protein>
    <recommendedName>
        <fullName evidence="3">THAP-type domain-containing protein</fullName>
    </recommendedName>
</protein>
<dbReference type="Proteomes" id="UP001054945">
    <property type="component" value="Unassembled WGS sequence"/>
</dbReference>